<keyword evidence="10" id="KW-0902">Two-component regulatory system</keyword>
<dbReference type="NCBIfam" id="TIGR00229">
    <property type="entry name" value="sensory_box"/>
    <property type="match status" value="1"/>
</dbReference>
<accession>A0ABV7B5C7</accession>
<dbReference type="InterPro" id="IPR000160">
    <property type="entry name" value="GGDEF_dom"/>
</dbReference>
<dbReference type="InterPro" id="IPR000700">
    <property type="entry name" value="PAS-assoc_C"/>
</dbReference>
<evidence type="ECO:0000313" key="17">
    <source>
        <dbReference type="Proteomes" id="UP001595386"/>
    </source>
</evidence>
<feature type="domain" description="PAS" evidence="13">
    <location>
        <begin position="361"/>
        <end position="431"/>
    </location>
</feature>
<keyword evidence="3" id="KW-0597">Phosphoprotein</keyword>
<evidence type="ECO:0000259" key="14">
    <source>
        <dbReference type="PROSITE" id="PS50113"/>
    </source>
</evidence>
<dbReference type="Gene3D" id="3.30.70.270">
    <property type="match status" value="1"/>
</dbReference>
<dbReference type="RefSeq" id="WP_379759241.1">
    <property type="nucleotide sequence ID" value="NZ_JBHRSQ010000014.1"/>
</dbReference>
<evidence type="ECO:0000256" key="4">
    <source>
        <dbReference type="ARBA" id="ARBA00022679"/>
    </source>
</evidence>
<dbReference type="SUPFAM" id="SSF55785">
    <property type="entry name" value="PYP-like sensor domain (PAS domain)"/>
    <property type="match status" value="1"/>
</dbReference>
<evidence type="ECO:0000256" key="2">
    <source>
        <dbReference type="ARBA" id="ARBA00022475"/>
    </source>
</evidence>
<keyword evidence="17" id="KW-1185">Reference proteome</keyword>
<dbReference type="Pfam" id="PF08448">
    <property type="entry name" value="PAS_4"/>
    <property type="match status" value="1"/>
</dbReference>
<dbReference type="PROSITE" id="PS50112">
    <property type="entry name" value="PAS"/>
    <property type="match status" value="1"/>
</dbReference>
<proteinExistence type="predicted"/>
<name>A0ABV7B5C7_9GAMM</name>
<reference evidence="17" key="1">
    <citation type="journal article" date="2019" name="Int. J. Syst. Evol. Microbiol.">
        <title>The Global Catalogue of Microorganisms (GCM) 10K type strain sequencing project: providing services to taxonomists for standard genome sequencing and annotation.</title>
        <authorList>
            <consortium name="The Broad Institute Genomics Platform"/>
            <consortium name="The Broad Institute Genome Sequencing Center for Infectious Disease"/>
            <person name="Wu L."/>
            <person name="Ma J."/>
        </authorList>
    </citation>
    <scope>NUCLEOTIDE SEQUENCE [LARGE SCALE GENOMIC DNA]</scope>
    <source>
        <strain evidence="17">KCTC 52660</strain>
    </source>
</reference>
<evidence type="ECO:0000256" key="11">
    <source>
        <dbReference type="ARBA" id="ARBA00023136"/>
    </source>
</evidence>
<sequence>MARWVTLSLRLRLLLGIGLGWLVLVAALLGYSHLSGGNLTRHENLVHLEYEAQLVADQLSRELAERQRVLARLADDIAIDDPELASQLQRQQPLLALFDRLMVFDAEGRPVADWPPFPEGGPEINYRPYFKHVKAFRRPHVSEPYRGGETGIDQVMVIHPLLGDGGEFLGILGGNTRLRDGKAFLNLRGRRLGKAGHLMVATADGQVISHPNDAWLTRWLPGPDTHPLVEQALLGWEGSGESNTLDGEPALAAFRQVWPASWVVAVYLPLAQLQAPVDRYARELRWVGTGSVVVMLPMLWWLLGLGLRPLYHLERQIGRVGQGKAERLELNTGMVELQQVAEAFNRVEEGRHEAMESLVAREAFLMSVLASSPVGMFLTDPRGQVNYLNPALTGLSGISPEDYRPLAWLRRVHPEDRSLFLEGWRQALLPSGTLIQLYRFRRPEGDWRWFEVHASRVSGGGRVLGYVGLVQDITDRHQREQRQRWEAEHDPLTRCLNRRGFVRRLKAACELSRRKADHTLALVMLDLDHFKVVNDSAGHAVGDELLQKVAAVLGDAMRDEDAVARLGGDEFAMLLPGASNEAAREIAERVRQRLVAIDFRHGGRRFPVSASLGVAFFSEDDNDVSLVERADKASYRAKQEGRNRVVMADTSLSLDNG</sequence>
<evidence type="ECO:0000256" key="6">
    <source>
        <dbReference type="ARBA" id="ARBA00022741"/>
    </source>
</evidence>
<comment type="subcellular location">
    <subcellularLocation>
        <location evidence="1">Cell membrane</location>
        <topology evidence="1">Multi-pass membrane protein</topology>
    </subcellularLocation>
</comment>
<evidence type="ECO:0000259" key="13">
    <source>
        <dbReference type="PROSITE" id="PS50112"/>
    </source>
</evidence>
<gene>
    <name evidence="16" type="ORF">ACFODV_11310</name>
</gene>
<keyword evidence="2" id="KW-1003">Cell membrane</keyword>
<dbReference type="NCBIfam" id="TIGR00254">
    <property type="entry name" value="GGDEF"/>
    <property type="match status" value="1"/>
</dbReference>
<dbReference type="InterPro" id="IPR043128">
    <property type="entry name" value="Rev_trsase/Diguanyl_cyclase"/>
</dbReference>
<evidence type="ECO:0000256" key="3">
    <source>
        <dbReference type="ARBA" id="ARBA00022553"/>
    </source>
</evidence>
<keyword evidence="16" id="KW-0548">Nucleotidyltransferase</keyword>
<keyword evidence="6" id="KW-0547">Nucleotide-binding</keyword>
<evidence type="ECO:0000256" key="8">
    <source>
        <dbReference type="ARBA" id="ARBA00022840"/>
    </source>
</evidence>
<feature type="domain" description="PAC" evidence="14">
    <location>
        <begin position="434"/>
        <end position="485"/>
    </location>
</feature>
<dbReference type="SMART" id="SM00267">
    <property type="entry name" value="GGDEF"/>
    <property type="match status" value="1"/>
</dbReference>
<dbReference type="InterPro" id="IPR052155">
    <property type="entry name" value="Biofilm_reg_signaling"/>
</dbReference>
<dbReference type="EMBL" id="JBHRSQ010000014">
    <property type="protein sequence ID" value="MFC2992622.1"/>
    <property type="molecule type" value="Genomic_DNA"/>
</dbReference>
<organism evidence="16 17">
    <name type="scientific">Halomonas tibetensis</name>
    <dbReference type="NCBI Taxonomy" id="2259590"/>
    <lineage>
        <taxon>Bacteria</taxon>
        <taxon>Pseudomonadati</taxon>
        <taxon>Pseudomonadota</taxon>
        <taxon>Gammaproteobacteria</taxon>
        <taxon>Oceanospirillales</taxon>
        <taxon>Halomonadaceae</taxon>
        <taxon>Halomonas</taxon>
    </lineage>
</organism>
<feature type="transmembrane region" description="Helical" evidence="12">
    <location>
        <begin position="12"/>
        <end position="31"/>
    </location>
</feature>
<keyword evidence="9 12" id="KW-1133">Transmembrane helix</keyword>
<evidence type="ECO:0000259" key="15">
    <source>
        <dbReference type="PROSITE" id="PS50887"/>
    </source>
</evidence>
<dbReference type="EC" id="2.7.7.65" evidence="16"/>
<evidence type="ECO:0000313" key="16">
    <source>
        <dbReference type="EMBL" id="MFC2992622.1"/>
    </source>
</evidence>
<feature type="domain" description="GGDEF" evidence="15">
    <location>
        <begin position="518"/>
        <end position="650"/>
    </location>
</feature>
<dbReference type="PROSITE" id="PS50887">
    <property type="entry name" value="GGDEF"/>
    <property type="match status" value="1"/>
</dbReference>
<dbReference type="CDD" id="cd00130">
    <property type="entry name" value="PAS"/>
    <property type="match status" value="1"/>
</dbReference>
<dbReference type="InterPro" id="IPR029151">
    <property type="entry name" value="Sensor-like_sf"/>
</dbReference>
<dbReference type="PANTHER" id="PTHR44757">
    <property type="entry name" value="DIGUANYLATE CYCLASE DGCP"/>
    <property type="match status" value="1"/>
</dbReference>
<evidence type="ECO:0000256" key="10">
    <source>
        <dbReference type="ARBA" id="ARBA00023012"/>
    </source>
</evidence>
<dbReference type="GO" id="GO:0052621">
    <property type="term" value="F:diguanylate cyclase activity"/>
    <property type="evidence" value="ECO:0007669"/>
    <property type="project" value="UniProtKB-EC"/>
</dbReference>
<dbReference type="Gene3D" id="3.30.450.20">
    <property type="entry name" value="PAS domain"/>
    <property type="match status" value="2"/>
</dbReference>
<dbReference type="CDD" id="cd01949">
    <property type="entry name" value="GGDEF"/>
    <property type="match status" value="1"/>
</dbReference>
<dbReference type="PANTHER" id="PTHR44757:SF2">
    <property type="entry name" value="BIOFILM ARCHITECTURE MAINTENANCE PROTEIN MBAA"/>
    <property type="match status" value="1"/>
</dbReference>
<keyword evidence="5 12" id="KW-0812">Transmembrane</keyword>
<keyword evidence="11 12" id="KW-0472">Membrane</keyword>
<dbReference type="InterPro" id="IPR029787">
    <property type="entry name" value="Nucleotide_cyclase"/>
</dbReference>
<evidence type="ECO:0000256" key="5">
    <source>
        <dbReference type="ARBA" id="ARBA00022692"/>
    </source>
</evidence>
<evidence type="ECO:0000256" key="7">
    <source>
        <dbReference type="ARBA" id="ARBA00022777"/>
    </source>
</evidence>
<dbReference type="CDD" id="cd12914">
    <property type="entry name" value="PDC1_DGC_like"/>
    <property type="match status" value="1"/>
</dbReference>
<dbReference type="SMART" id="SM00091">
    <property type="entry name" value="PAS"/>
    <property type="match status" value="1"/>
</dbReference>
<dbReference type="InterPro" id="IPR000014">
    <property type="entry name" value="PAS"/>
</dbReference>
<dbReference type="PROSITE" id="PS50113">
    <property type="entry name" value="PAC"/>
    <property type="match status" value="1"/>
</dbReference>
<evidence type="ECO:0000256" key="1">
    <source>
        <dbReference type="ARBA" id="ARBA00004651"/>
    </source>
</evidence>
<dbReference type="InterPro" id="IPR035965">
    <property type="entry name" value="PAS-like_dom_sf"/>
</dbReference>
<keyword evidence="8" id="KW-0067">ATP-binding</keyword>
<dbReference type="Proteomes" id="UP001595386">
    <property type="component" value="Unassembled WGS sequence"/>
</dbReference>
<comment type="caution">
    <text evidence="16">The sequence shown here is derived from an EMBL/GenBank/DDBJ whole genome shotgun (WGS) entry which is preliminary data.</text>
</comment>
<keyword evidence="4 16" id="KW-0808">Transferase</keyword>
<dbReference type="CDD" id="cd18774">
    <property type="entry name" value="PDC2_HK_sensor"/>
    <property type="match status" value="1"/>
</dbReference>
<dbReference type="Pfam" id="PF00990">
    <property type="entry name" value="GGDEF"/>
    <property type="match status" value="1"/>
</dbReference>
<dbReference type="InterPro" id="IPR033479">
    <property type="entry name" value="dCache_1"/>
</dbReference>
<evidence type="ECO:0000256" key="12">
    <source>
        <dbReference type="SAM" id="Phobius"/>
    </source>
</evidence>
<dbReference type="SUPFAM" id="SSF55073">
    <property type="entry name" value="Nucleotide cyclase"/>
    <property type="match status" value="1"/>
</dbReference>
<dbReference type="InterPro" id="IPR013656">
    <property type="entry name" value="PAS_4"/>
</dbReference>
<protein>
    <submittedName>
        <fullName evidence="16">Diguanylate cyclase domain-containing protein</fullName>
        <ecNumber evidence="16">2.7.7.65</ecNumber>
    </submittedName>
</protein>
<keyword evidence="7" id="KW-0418">Kinase</keyword>
<evidence type="ECO:0000256" key="9">
    <source>
        <dbReference type="ARBA" id="ARBA00022989"/>
    </source>
</evidence>
<dbReference type="SUPFAM" id="SSF103190">
    <property type="entry name" value="Sensory domain-like"/>
    <property type="match status" value="1"/>
</dbReference>
<dbReference type="SMART" id="SM00086">
    <property type="entry name" value="PAC"/>
    <property type="match status" value="1"/>
</dbReference>
<dbReference type="InterPro" id="IPR001610">
    <property type="entry name" value="PAC"/>
</dbReference>
<dbReference type="Pfam" id="PF02743">
    <property type="entry name" value="dCache_1"/>
    <property type="match status" value="1"/>
</dbReference>